<proteinExistence type="predicted"/>
<gene>
    <name evidence="2" type="ORF">BC962_1642</name>
</gene>
<sequence length="61" mass="6976">MKSNPFNICPTCMHRETCVLTQQKNQVWSCSEYDEETSDLKSTDDSRATISIEDQPEMAMA</sequence>
<feature type="compositionally biased region" description="Basic and acidic residues" evidence="1">
    <location>
        <begin position="38"/>
        <end position="47"/>
    </location>
</feature>
<organism evidence="2 3">
    <name type="scientific">Gillisia mitskevichiae</name>
    <dbReference type="NCBI Taxonomy" id="270921"/>
    <lineage>
        <taxon>Bacteria</taxon>
        <taxon>Pseudomonadati</taxon>
        <taxon>Bacteroidota</taxon>
        <taxon>Flavobacteriia</taxon>
        <taxon>Flavobacteriales</taxon>
        <taxon>Flavobacteriaceae</taxon>
        <taxon>Gillisia</taxon>
    </lineage>
</organism>
<keyword evidence="3" id="KW-1185">Reference proteome</keyword>
<reference evidence="2 3" key="1">
    <citation type="submission" date="2018-10" db="EMBL/GenBank/DDBJ databases">
        <title>Genomic Encyclopedia of Archaeal and Bacterial Type Strains, Phase II (KMG-II): from individual species to whole genera.</title>
        <authorList>
            <person name="Goeker M."/>
        </authorList>
    </citation>
    <scope>NUCLEOTIDE SEQUENCE [LARGE SCALE GENOMIC DNA]</scope>
    <source>
        <strain evidence="2 3">DSM 19839</strain>
    </source>
</reference>
<feature type="region of interest" description="Disordered" evidence="1">
    <location>
        <begin position="35"/>
        <end position="61"/>
    </location>
</feature>
<dbReference type="Proteomes" id="UP000276282">
    <property type="component" value="Unassembled WGS sequence"/>
</dbReference>
<dbReference type="AlphaFoldDB" id="A0A495PV19"/>
<evidence type="ECO:0000313" key="2">
    <source>
        <dbReference type="EMBL" id="RKS53392.1"/>
    </source>
</evidence>
<protein>
    <submittedName>
        <fullName evidence="2">Uncharacterized protein</fullName>
    </submittedName>
</protein>
<accession>A0A495PV19</accession>
<name>A0A495PV19_9FLAO</name>
<evidence type="ECO:0000313" key="3">
    <source>
        <dbReference type="Proteomes" id="UP000276282"/>
    </source>
</evidence>
<comment type="caution">
    <text evidence="2">The sequence shown here is derived from an EMBL/GenBank/DDBJ whole genome shotgun (WGS) entry which is preliminary data.</text>
</comment>
<dbReference type="RefSeq" id="WP_147405637.1">
    <property type="nucleotide sequence ID" value="NZ_RBLG01000002.1"/>
</dbReference>
<dbReference type="OrthoDB" id="1452581at2"/>
<dbReference type="EMBL" id="RBLG01000002">
    <property type="protein sequence ID" value="RKS53392.1"/>
    <property type="molecule type" value="Genomic_DNA"/>
</dbReference>
<evidence type="ECO:0000256" key="1">
    <source>
        <dbReference type="SAM" id="MobiDB-lite"/>
    </source>
</evidence>